<organism evidence="2 3">
    <name type="scientific">Thlaspi arvense</name>
    <name type="common">Field penny-cress</name>
    <dbReference type="NCBI Taxonomy" id="13288"/>
    <lineage>
        <taxon>Eukaryota</taxon>
        <taxon>Viridiplantae</taxon>
        <taxon>Streptophyta</taxon>
        <taxon>Embryophyta</taxon>
        <taxon>Tracheophyta</taxon>
        <taxon>Spermatophyta</taxon>
        <taxon>Magnoliopsida</taxon>
        <taxon>eudicotyledons</taxon>
        <taxon>Gunneridae</taxon>
        <taxon>Pentapetalae</taxon>
        <taxon>rosids</taxon>
        <taxon>malvids</taxon>
        <taxon>Brassicales</taxon>
        <taxon>Brassicaceae</taxon>
        <taxon>Thlaspideae</taxon>
        <taxon>Thlaspi</taxon>
    </lineage>
</organism>
<evidence type="ECO:0000313" key="3">
    <source>
        <dbReference type="Proteomes" id="UP000836841"/>
    </source>
</evidence>
<protein>
    <submittedName>
        <fullName evidence="2">Uncharacterized protein</fullName>
    </submittedName>
</protein>
<dbReference type="AlphaFoldDB" id="A0AAU9S6S3"/>
<reference evidence="2 3" key="1">
    <citation type="submission" date="2022-03" db="EMBL/GenBank/DDBJ databases">
        <authorList>
            <person name="Nunn A."/>
            <person name="Chopra R."/>
            <person name="Nunn A."/>
            <person name="Contreras Garrido A."/>
        </authorList>
    </citation>
    <scope>NUCLEOTIDE SEQUENCE [LARGE SCALE GENOMIC DNA]</scope>
</reference>
<dbReference type="EMBL" id="OU466860">
    <property type="protein sequence ID" value="CAH2057590.1"/>
    <property type="molecule type" value="Genomic_DNA"/>
</dbReference>
<name>A0AAU9S6S3_THLAR</name>
<proteinExistence type="predicted"/>
<evidence type="ECO:0000313" key="2">
    <source>
        <dbReference type="EMBL" id="CAH2057590.1"/>
    </source>
</evidence>
<dbReference type="Proteomes" id="UP000836841">
    <property type="component" value="Chromosome 4"/>
</dbReference>
<accession>A0AAU9S6S3</accession>
<feature type="region of interest" description="Disordered" evidence="1">
    <location>
        <begin position="67"/>
        <end position="103"/>
    </location>
</feature>
<gene>
    <name evidence="2" type="ORF">TAV2_LOCUS14461</name>
</gene>
<evidence type="ECO:0000256" key="1">
    <source>
        <dbReference type="SAM" id="MobiDB-lite"/>
    </source>
</evidence>
<keyword evidence="3" id="KW-1185">Reference proteome</keyword>
<sequence length="139" mass="14557">MREHTDHPFSVPHLHHRKLNHSLTDLLLSARLCHQIFAAVSSALPYSLTHNSICILVATGPTAPLPALSPTEENPGVALTPSSSPGGRSGVGGGSKTTLPLGPAHPPGASTVCHPICLHILYLWSGPPLFLINSKSSCI</sequence>